<dbReference type="SUPFAM" id="SSF53850">
    <property type="entry name" value="Periplasmic binding protein-like II"/>
    <property type="match status" value="1"/>
</dbReference>
<evidence type="ECO:0000256" key="3">
    <source>
        <dbReference type="SAM" id="MobiDB-lite"/>
    </source>
</evidence>
<accession>A0A3A9KAR2</accession>
<dbReference type="Gene3D" id="3.40.190.10">
    <property type="entry name" value="Periplasmic binding protein-like II"/>
    <property type="match status" value="2"/>
</dbReference>
<dbReference type="Proteomes" id="UP000281498">
    <property type="component" value="Unassembled WGS sequence"/>
</dbReference>
<name>A0A3A9KAR2_9BACI</name>
<reference evidence="4 5" key="1">
    <citation type="submission" date="2017-10" db="EMBL/GenBank/DDBJ databases">
        <title>Bacillus sp. nov., a halophilic bacterium isolated from a Keqin Lake.</title>
        <authorList>
            <person name="Wang H."/>
        </authorList>
    </citation>
    <scope>NUCLEOTIDE SEQUENCE [LARGE SCALE GENOMIC DNA]</scope>
    <source>
        <strain evidence="4 5">KCTC 13187</strain>
    </source>
</reference>
<dbReference type="PANTHER" id="PTHR35841:SF1">
    <property type="entry name" value="PHOSPHONATES-BINDING PERIPLASMIC PROTEIN"/>
    <property type="match status" value="1"/>
</dbReference>
<evidence type="ECO:0000313" key="5">
    <source>
        <dbReference type="Proteomes" id="UP000281498"/>
    </source>
</evidence>
<keyword evidence="5" id="KW-1185">Reference proteome</keyword>
<dbReference type="GO" id="GO:0055085">
    <property type="term" value="P:transmembrane transport"/>
    <property type="evidence" value="ECO:0007669"/>
    <property type="project" value="InterPro"/>
</dbReference>
<evidence type="ECO:0000313" key="4">
    <source>
        <dbReference type="EMBL" id="RKL67840.1"/>
    </source>
</evidence>
<protein>
    <submittedName>
        <fullName evidence="4">Phosphonate ABC transporter substrate-binding protein</fullName>
    </submittedName>
</protein>
<comment type="caution">
    <text evidence="4">The sequence shown here is derived from an EMBL/GenBank/DDBJ whole genome shotgun (WGS) entry which is preliminary data.</text>
</comment>
<dbReference type="GO" id="GO:0043190">
    <property type="term" value="C:ATP-binding cassette (ABC) transporter complex"/>
    <property type="evidence" value="ECO:0007669"/>
    <property type="project" value="InterPro"/>
</dbReference>
<comment type="similarity">
    <text evidence="1">Belongs to the phosphate/phosphite/phosphonate binding protein family.</text>
</comment>
<dbReference type="AlphaFoldDB" id="A0A3A9KAR2"/>
<dbReference type="EMBL" id="PDOE01000003">
    <property type="protein sequence ID" value="RKL67840.1"/>
    <property type="molecule type" value="Genomic_DNA"/>
</dbReference>
<feature type="region of interest" description="Disordered" evidence="3">
    <location>
        <begin position="1"/>
        <end position="51"/>
    </location>
</feature>
<evidence type="ECO:0000256" key="2">
    <source>
        <dbReference type="ARBA" id="ARBA00022729"/>
    </source>
</evidence>
<dbReference type="PANTHER" id="PTHR35841">
    <property type="entry name" value="PHOSPHONATES-BINDING PERIPLASMIC PROTEIN"/>
    <property type="match status" value="1"/>
</dbReference>
<organism evidence="4 5">
    <name type="scientific">Salipaludibacillus neizhouensis</name>
    <dbReference type="NCBI Taxonomy" id="885475"/>
    <lineage>
        <taxon>Bacteria</taxon>
        <taxon>Bacillati</taxon>
        <taxon>Bacillota</taxon>
        <taxon>Bacilli</taxon>
        <taxon>Bacillales</taxon>
        <taxon>Bacillaceae</taxon>
    </lineage>
</organism>
<dbReference type="CDD" id="cd01071">
    <property type="entry name" value="PBP2_PhnD_like"/>
    <property type="match status" value="1"/>
</dbReference>
<gene>
    <name evidence="4" type="ORF">CR203_10660</name>
</gene>
<feature type="compositionally biased region" description="Low complexity" evidence="3">
    <location>
        <begin position="9"/>
        <end position="50"/>
    </location>
</feature>
<keyword evidence="2" id="KW-0732">Signal</keyword>
<dbReference type="OrthoDB" id="9776786at2"/>
<evidence type="ECO:0000256" key="1">
    <source>
        <dbReference type="ARBA" id="ARBA00007162"/>
    </source>
</evidence>
<proteinExistence type="inferred from homology"/>
<dbReference type="InterPro" id="IPR005770">
    <property type="entry name" value="PhnD"/>
</dbReference>
<dbReference type="Pfam" id="PF12974">
    <property type="entry name" value="Phosphonate-bd"/>
    <property type="match status" value="1"/>
</dbReference>
<sequence>MTTVVACGENTENNADGNVNNAPENNAGNTEEPENNAAENESNTAEENTASGGEEIDKLVMGFIPSQDASEIATTAEPLEEFLSEELGIEVQAEVMVDYSGLIEAMRTQQVDIGFLNPFGYVQAEERAGVEVILKSIRYGEDSYVAQYTVPADSEIESIEDLIASEDKLVWAYPDVLSTSGYLFPAKQMMDMGVENLDDQFEALSVGGHDNAIMQLVDGQADFATTFDDARDTLAEEFPDIYDDLRVIGYTDPIPNDTITVRSELPEDVKQGITDAFMSLNDNEEMLKVMNEIYTWDGIAEAEAADYDIVREVFAEFEDDLDN</sequence>
<dbReference type="NCBIfam" id="TIGR01098">
    <property type="entry name" value="3A0109s03R"/>
    <property type="match status" value="1"/>
</dbReference>